<dbReference type="PROSITE" id="PS00018">
    <property type="entry name" value="EF_HAND_1"/>
    <property type="match status" value="1"/>
</dbReference>
<dbReference type="Pfam" id="PF13405">
    <property type="entry name" value="EF-hand_6"/>
    <property type="match status" value="1"/>
</dbReference>
<keyword evidence="1" id="KW-0677">Repeat</keyword>
<dbReference type="GO" id="GO:0016460">
    <property type="term" value="C:myosin II complex"/>
    <property type="evidence" value="ECO:0007669"/>
    <property type="project" value="TreeGrafter"/>
</dbReference>
<evidence type="ECO:0000256" key="1">
    <source>
        <dbReference type="ARBA" id="ARBA00022737"/>
    </source>
</evidence>
<dbReference type="PANTHER" id="PTHR23048">
    <property type="entry name" value="MYOSIN LIGHT CHAIN 1, 3"/>
    <property type="match status" value="1"/>
</dbReference>
<comment type="caution">
    <text evidence="4">The sequence shown here is derived from an EMBL/GenBank/DDBJ whole genome shotgun (WGS) entry which is preliminary data.</text>
</comment>
<keyword evidence="5" id="KW-1185">Reference proteome</keyword>
<dbReference type="InterPro" id="IPR011992">
    <property type="entry name" value="EF-hand-dom_pair"/>
</dbReference>
<feature type="domain" description="EF-hand" evidence="3">
    <location>
        <begin position="17"/>
        <end position="52"/>
    </location>
</feature>
<dbReference type="CDD" id="cd00051">
    <property type="entry name" value="EFh"/>
    <property type="match status" value="1"/>
</dbReference>
<dbReference type="GO" id="GO:0005509">
    <property type="term" value="F:calcium ion binding"/>
    <property type="evidence" value="ECO:0007669"/>
    <property type="project" value="InterPro"/>
</dbReference>
<dbReference type="InterPro" id="IPR018247">
    <property type="entry name" value="EF_Hand_1_Ca_BS"/>
</dbReference>
<dbReference type="OrthoDB" id="26525at2759"/>
<keyword evidence="4" id="KW-0966">Cell projection</keyword>
<sequence length="69" mass="7736">MKAKDAYIINLPPLTEEELDMCRKAFNMFDKDASGTIDVKELRTALSALGQNPTEEELFVMVSQRKDAG</sequence>
<dbReference type="SMART" id="SM00054">
    <property type="entry name" value="EFh"/>
    <property type="match status" value="1"/>
</dbReference>
<dbReference type="InterPro" id="IPR050230">
    <property type="entry name" value="CALM/Myosin/TropC-like"/>
</dbReference>
<keyword evidence="4" id="KW-0282">Flagellum</keyword>
<keyword evidence="4" id="KW-0969">Cilium</keyword>
<dbReference type="SUPFAM" id="SSF47473">
    <property type="entry name" value="EF-hand"/>
    <property type="match status" value="1"/>
</dbReference>
<protein>
    <submittedName>
        <fullName evidence="4">Dynein light chain, flagellar outer arm</fullName>
    </submittedName>
</protein>
<evidence type="ECO:0000259" key="3">
    <source>
        <dbReference type="PROSITE" id="PS50222"/>
    </source>
</evidence>
<dbReference type="PANTHER" id="PTHR23048:SF0">
    <property type="entry name" value="CALMODULIN LIKE 3"/>
    <property type="match status" value="1"/>
</dbReference>
<evidence type="ECO:0000256" key="2">
    <source>
        <dbReference type="ARBA" id="ARBA00022837"/>
    </source>
</evidence>
<keyword evidence="2" id="KW-0106">Calcium</keyword>
<dbReference type="Proteomes" id="UP000236333">
    <property type="component" value="Unassembled WGS sequence"/>
</dbReference>
<dbReference type="FunFam" id="1.10.238.10:FF:000178">
    <property type="entry name" value="Calmodulin-2 A"/>
    <property type="match status" value="1"/>
</dbReference>
<dbReference type="AlphaFoldDB" id="A0A2J7ZWM6"/>
<gene>
    <name evidence="4" type="ORF">TSOC_009148</name>
</gene>
<dbReference type="Gene3D" id="1.10.238.10">
    <property type="entry name" value="EF-hand"/>
    <property type="match status" value="1"/>
</dbReference>
<reference evidence="4 5" key="1">
    <citation type="journal article" date="2017" name="Mol. Biol. Evol.">
        <title>The 4-celled Tetrabaena socialis nuclear genome reveals the essential components for genetic control of cell number at the origin of multicellularity in the volvocine lineage.</title>
        <authorList>
            <person name="Featherston J."/>
            <person name="Arakaki Y."/>
            <person name="Hanschen E.R."/>
            <person name="Ferris P.J."/>
            <person name="Michod R.E."/>
            <person name="Olson B.J.S.C."/>
            <person name="Nozaki H."/>
            <person name="Durand P.M."/>
        </authorList>
    </citation>
    <scope>NUCLEOTIDE SEQUENCE [LARGE SCALE GENOMIC DNA]</scope>
    <source>
        <strain evidence="4 5">NIES-571</strain>
    </source>
</reference>
<dbReference type="InterPro" id="IPR002048">
    <property type="entry name" value="EF_hand_dom"/>
</dbReference>
<dbReference type="PROSITE" id="PS50222">
    <property type="entry name" value="EF_HAND_2"/>
    <property type="match status" value="1"/>
</dbReference>
<organism evidence="4 5">
    <name type="scientific">Tetrabaena socialis</name>
    <dbReference type="NCBI Taxonomy" id="47790"/>
    <lineage>
        <taxon>Eukaryota</taxon>
        <taxon>Viridiplantae</taxon>
        <taxon>Chlorophyta</taxon>
        <taxon>core chlorophytes</taxon>
        <taxon>Chlorophyceae</taxon>
        <taxon>CS clade</taxon>
        <taxon>Chlamydomonadales</taxon>
        <taxon>Tetrabaenaceae</taxon>
        <taxon>Tetrabaena</taxon>
    </lineage>
</organism>
<dbReference type="EMBL" id="PGGS01000370">
    <property type="protein sequence ID" value="PNH04659.1"/>
    <property type="molecule type" value="Genomic_DNA"/>
</dbReference>
<evidence type="ECO:0000313" key="4">
    <source>
        <dbReference type="EMBL" id="PNH04659.1"/>
    </source>
</evidence>
<evidence type="ECO:0000313" key="5">
    <source>
        <dbReference type="Proteomes" id="UP000236333"/>
    </source>
</evidence>
<name>A0A2J7ZWM6_9CHLO</name>
<accession>A0A2J7ZWM6</accession>
<proteinExistence type="predicted"/>